<name>A0A193QKI1_SODGM</name>
<evidence type="ECO:0000313" key="3">
    <source>
        <dbReference type="Proteomes" id="UP000245838"/>
    </source>
</evidence>
<organism evidence="2 3">
    <name type="scientific">Sodalis glossinidius (strain morsitans)</name>
    <dbReference type="NCBI Taxonomy" id="343509"/>
    <lineage>
        <taxon>Bacteria</taxon>
        <taxon>Pseudomonadati</taxon>
        <taxon>Pseudomonadota</taxon>
        <taxon>Gammaproteobacteria</taxon>
        <taxon>Enterobacterales</taxon>
        <taxon>Bruguierivoracaceae</taxon>
        <taxon>Sodalis</taxon>
    </lineage>
</organism>
<evidence type="ECO:0000256" key="1">
    <source>
        <dbReference type="SAM" id="MobiDB-lite"/>
    </source>
</evidence>
<evidence type="ECO:0000313" key="2">
    <source>
        <dbReference type="EMBL" id="CRL45682.1"/>
    </source>
</evidence>
<reference evidence="2 3" key="1">
    <citation type="submission" date="2015-05" db="EMBL/GenBank/DDBJ databases">
        <authorList>
            <person name="Goodhead I."/>
        </authorList>
    </citation>
    <scope>NUCLEOTIDE SEQUENCE [LARGE SCALE GENOMIC DNA]</scope>
    <source>
        <strain evidence="3">morsitans</strain>
    </source>
</reference>
<accession>A0A193QKI1</accession>
<gene>
    <name evidence="2" type="ORF">SGGMMB4_03660</name>
</gene>
<proteinExistence type="predicted"/>
<dbReference type="EMBL" id="LN854557">
    <property type="protein sequence ID" value="CRL45682.1"/>
    <property type="molecule type" value="Genomic_DNA"/>
</dbReference>
<sequence>MPMSSVARQNSVVGNYYNHLHDKNRKDTTIDREERSLRMHPARDDGAAGQRILALINAANVMETR</sequence>
<dbReference type="Proteomes" id="UP000245838">
    <property type="component" value="Chromosome sggmmb4_Chromosome"/>
</dbReference>
<protein>
    <submittedName>
        <fullName evidence="2">Uncharacterized protein</fullName>
    </submittedName>
</protein>
<feature type="region of interest" description="Disordered" evidence="1">
    <location>
        <begin position="19"/>
        <end position="45"/>
    </location>
</feature>
<dbReference type="AlphaFoldDB" id="A0A193QKI1"/>